<proteinExistence type="predicted"/>
<dbReference type="AlphaFoldDB" id="A0A0C3QIU4"/>
<dbReference type="Proteomes" id="UP000054248">
    <property type="component" value="Unassembled WGS sequence"/>
</dbReference>
<keyword evidence="2" id="KW-1185">Reference proteome</keyword>
<name>A0A0C3QIU4_9AGAM</name>
<gene>
    <name evidence="1" type="ORF">M407DRAFT_205758</name>
</gene>
<accession>A0A0C3QIU4</accession>
<evidence type="ECO:0000313" key="2">
    <source>
        <dbReference type="Proteomes" id="UP000054248"/>
    </source>
</evidence>
<protein>
    <submittedName>
        <fullName evidence="1">Uncharacterized protein</fullName>
    </submittedName>
</protein>
<reference evidence="1 2" key="1">
    <citation type="submission" date="2014-04" db="EMBL/GenBank/DDBJ databases">
        <authorList>
            <consortium name="DOE Joint Genome Institute"/>
            <person name="Kuo A."/>
            <person name="Girlanda M."/>
            <person name="Perotto S."/>
            <person name="Kohler A."/>
            <person name="Nagy L.G."/>
            <person name="Floudas D."/>
            <person name="Copeland A."/>
            <person name="Barry K.W."/>
            <person name="Cichocki N."/>
            <person name="Veneault-Fourrey C."/>
            <person name="LaButti K."/>
            <person name="Lindquist E.A."/>
            <person name="Lipzen A."/>
            <person name="Lundell T."/>
            <person name="Morin E."/>
            <person name="Murat C."/>
            <person name="Sun H."/>
            <person name="Tunlid A."/>
            <person name="Henrissat B."/>
            <person name="Grigoriev I.V."/>
            <person name="Hibbett D.S."/>
            <person name="Martin F."/>
            <person name="Nordberg H.P."/>
            <person name="Cantor M.N."/>
            <person name="Hua S.X."/>
        </authorList>
    </citation>
    <scope>NUCLEOTIDE SEQUENCE [LARGE SCALE GENOMIC DNA]</scope>
    <source>
        <strain evidence="1 2">MUT 4182</strain>
    </source>
</reference>
<sequence>MLLPFTFPFDFPLLSDRPRPIHSSSSVSSATLYEGYSFCFRVLRFAFFILRSRCCGAPDVVLFKR</sequence>
<dbReference type="EMBL" id="KN823032">
    <property type="protein sequence ID" value="KIO25954.1"/>
    <property type="molecule type" value="Genomic_DNA"/>
</dbReference>
<dbReference type="HOGENOM" id="CLU_2851394_0_0_1"/>
<evidence type="ECO:0000313" key="1">
    <source>
        <dbReference type="EMBL" id="KIO25954.1"/>
    </source>
</evidence>
<reference evidence="2" key="2">
    <citation type="submission" date="2015-01" db="EMBL/GenBank/DDBJ databases">
        <title>Evolutionary Origins and Diversification of the Mycorrhizal Mutualists.</title>
        <authorList>
            <consortium name="DOE Joint Genome Institute"/>
            <consortium name="Mycorrhizal Genomics Consortium"/>
            <person name="Kohler A."/>
            <person name="Kuo A."/>
            <person name="Nagy L.G."/>
            <person name="Floudas D."/>
            <person name="Copeland A."/>
            <person name="Barry K.W."/>
            <person name="Cichocki N."/>
            <person name="Veneault-Fourrey C."/>
            <person name="LaButti K."/>
            <person name="Lindquist E.A."/>
            <person name="Lipzen A."/>
            <person name="Lundell T."/>
            <person name="Morin E."/>
            <person name="Murat C."/>
            <person name="Riley R."/>
            <person name="Ohm R."/>
            <person name="Sun H."/>
            <person name="Tunlid A."/>
            <person name="Henrissat B."/>
            <person name="Grigoriev I.V."/>
            <person name="Hibbett D.S."/>
            <person name="Martin F."/>
        </authorList>
    </citation>
    <scope>NUCLEOTIDE SEQUENCE [LARGE SCALE GENOMIC DNA]</scope>
    <source>
        <strain evidence="2">MUT 4182</strain>
    </source>
</reference>
<organism evidence="1 2">
    <name type="scientific">Tulasnella calospora MUT 4182</name>
    <dbReference type="NCBI Taxonomy" id="1051891"/>
    <lineage>
        <taxon>Eukaryota</taxon>
        <taxon>Fungi</taxon>
        <taxon>Dikarya</taxon>
        <taxon>Basidiomycota</taxon>
        <taxon>Agaricomycotina</taxon>
        <taxon>Agaricomycetes</taxon>
        <taxon>Cantharellales</taxon>
        <taxon>Tulasnellaceae</taxon>
        <taxon>Tulasnella</taxon>
    </lineage>
</organism>